<evidence type="ECO:0000313" key="2">
    <source>
        <dbReference type="EMBL" id="TCD70688.1"/>
    </source>
</evidence>
<organism evidence="2 3">
    <name type="scientific">Steccherinum ochraceum</name>
    <dbReference type="NCBI Taxonomy" id="92696"/>
    <lineage>
        <taxon>Eukaryota</taxon>
        <taxon>Fungi</taxon>
        <taxon>Dikarya</taxon>
        <taxon>Basidiomycota</taxon>
        <taxon>Agaricomycotina</taxon>
        <taxon>Agaricomycetes</taxon>
        <taxon>Polyporales</taxon>
        <taxon>Steccherinaceae</taxon>
        <taxon>Steccherinum</taxon>
    </lineage>
</organism>
<feature type="compositionally biased region" description="Basic and acidic residues" evidence="1">
    <location>
        <begin position="632"/>
        <end position="647"/>
    </location>
</feature>
<dbReference type="InterPro" id="IPR052586">
    <property type="entry name" value="ASCC2"/>
</dbReference>
<dbReference type="Proteomes" id="UP000292702">
    <property type="component" value="Unassembled WGS sequence"/>
</dbReference>
<dbReference type="AlphaFoldDB" id="A0A4R0S0U3"/>
<evidence type="ECO:0000256" key="1">
    <source>
        <dbReference type="SAM" id="MobiDB-lite"/>
    </source>
</evidence>
<sequence>MSIRLPTYPSLRARRSLSPSQLATLHQLISSLLQQCLDVPIAKCDISSILAFLSSYAQDTASRVLQDLIWANDNFVLSPVEKAIKHRVFSLAQRTAAFSDFQILLDFAVAYGKKNPQTIRNLFTAAFSQNQSGLTSQLTDEVAPAFTALLGSTDQGLYGVRKISHIILACLRPSPPEIRRIFARDKAFLLALAAAYDQGLSTVTQSYGGLRLTDETDREADDWERILLETKVALMDSFHILLRVLFDDIAAVPEAGSALASQCEPAFEIVFALLELPQPQPPPGSSAIPLSPTPFLNQSLLADYQHSYDLSRTVASVLRKADDARTQVLESALRSLDAAPNDGNPGALKLIIKSSGVPPGIDYRGHGTQTASKGKEKANAPPLLKADPVLDAAVAQVLDILPDQPPHYVRYLLGHSDYPFKGSAERLIEALFEGTAPPLDHVEASIRAAEAAEFEHTPQPVLSQDDYEFTKERRNVFDGVAMEPTLLRVGKKSDPATIQDRAYIEQMKADILRRAEEASYEDDEDEDESNKEGGRDLAFEDDLDAESRVKVRDGEASDDEEGEEAAEKPPAAPETILELAYIRDPSLFDRDAQTRRSKGRDELRIQTGWADEQIEGWKIMLEKNPNKSRILQKHEFTGNKPLSHEEMQAEASSAWKDRNKAKNANHNRKAGHDKKMARGGGPS</sequence>
<keyword evidence="3" id="KW-1185">Reference proteome</keyword>
<feature type="region of interest" description="Disordered" evidence="1">
    <location>
        <begin position="629"/>
        <end position="683"/>
    </location>
</feature>
<dbReference type="OrthoDB" id="5577209at2759"/>
<feature type="compositionally biased region" description="Acidic residues" evidence="1">
    <location>
        <begin position="518"/>
        <end position="529"/>
    </location>
</feature>
<accession>A0A4R0S0U3</accession>
<feature type="compositionally biased region" description="Basic residues" evidence="1">
    <location>
        <begin position="661"/>
        <end position="677"/>
    </location>
</feature>
<dbReference type="Gene3D" id="1.10.8.10">
    <property type="entry name" value="DNA helicase RuvA subunit, C-terminal domain"/>
    <property type="match status" value="1"/>
</dbReference>
<name>A0A4R0S0U3_9APHY</name>
<dbReference type="EMBL" id="RWJN01000016">
    <property type="protein sequence ID" value="TCD70688.1"/>
    <property type="molecule type" value="Genomic_DNA"/>
</dbReference>
<proteinExistence type="predicted"/>
<reference evidence="2 3" key="1">
    <citation type="submission" date="2018-11" db="EMBL/GenBank/DDBJ databases">
        <title>Genome assembly of Steccherinum ochraceum LE-BIN_3174, the white-rot fungus of the Steccherinaceae family (The Residual Polyporoid clade, Polyporales, Basidiomycota).</title>
        <authorList>
            <person name="Fedorova T.V."/>
            <person name="Glazunova O.A."/>
            <person name="Landesman E.O."/>
            <person name="Moiseenko K.V."/>
            <person name="Psurtseva N.V."/>
            <person name="Savinova O.S."/>
            <person name="Shakhova N.V."/>
            <person name="Tyazhelova T.V."/>
            <person name="Vasina D.V."/>
        </authorList>
    </citation>
    <scope>NUCLEOTIDE SEQUENCE [LARGE SCALE GENOMIC DNA]</scope>
    <source>
        <strain evidence="2 3">LE-BIN_3174</strain>
    </source>
</reference>
<dbReference type="CDD" id="cd14364">
    <property type="entry name" value="CUE_ASCC2"/>
    <property type="match status" value="1"/>
</dbReference>
<comment type="caution">
    <text evidence="2">The sequence shown here is derived from an EMBL/GenBank/DDBJ whole genome shotgun (WGS) entry which is preliminary data.</text>
</comment>
<feature type="region of interest" description="Disordered" evidence="1">
    <location>
        <begin position="515"/>
        <end position="575"/>
    </location>
</feature>
<dbReference type="PANTHER" id="PTHR21494:SF0">
    <property type="entry name" value="ACTIVATING SIGNAL COINTEGRATOR 1 COMPLEX SUBUNIT 2"/>
    <property type="match status" value="1"/>
</dbReference>
<dbReference type="GO" id="GO:0043130">
    <property type="term" value="F:ubiquitin binding"/>
    <property type="evidence" value="ECO:0007669"/>
    <property type="project" value="TreeGrafter"/>
</dbReference>
<evidence type="ECO:0008006" key="4">
    <source>
        <dbReference type="Google" id="ProtNLM"/>
    </source>
</evidence>
<gene>
    <name evidence="2" type="ORF">EIP91_002063</name>
</gene>
<dbReference type="PANTHER" id="PTHR21494">
    <property type="entry name" value="ACTIVATING SIGNAL COINTEGRATOR 1 COMPLEX SUBUNIT 2 ASC-1 COMPLEX SUBUNIT P100"/>
    <property type="match status" value="1"/>
</dbReference>
<feature type="compositionally biased region" description="Basic and acidic residues" evidence="1">
    <location>
        <begin position="545"/>
        <end position="555"/>
    </location>
</feature>
<dbReference type="InterPro" id="IPR041800">
    <property type="entry name" value="ASCC2_CUE"/>
</dbReference>
<evidence type="ECO:0000313" key="3">
    <source>
        <dbReference type="Proteomes" id="UP000292702"/>
    </source>
</evidence>
<protein>
    <recommendedName>
        <fullName evidence="4">CUE domain-containing protein</fullName>
    </recommendedName>
</protein>